<dbReference type="PANTHER" id="PTHR43429">
    <property type="entry name" value="PYRIDINE NUCLEOTIDE-DISULFIDE OXIDOREDUCTASE DOMAIN-CONTAINING"/>
    <property type="match status" value="1"/>
</dbReference>
<proteinExistence type="inferred from homology"/>
<protein>
    <submittedName>
        <fullName evidence="8">FAD-dependent oxidoreductase</fullName>
    </submittedName>
</protein>
<evidence type="ECO:0000313" key="9">
    <source>
        <dbReference type="Proteomes" id="UP000636888"/>
    </source>
</evidence>
<evidence type="ECO:0000256" key="5">
    <source>
        <dbReference type="ARBA" id="ARBA00023002"/>
    </source>
</evidence>
<dbReference type="PRINTS" id="PR00411">
    <property type="entry name" value="PNDRDTASEI"/>
</dbReference>
<dbReference type="InterPro" id="IPR001763">
    <property type="entry name" value="Rhodanese-like_dom"/>
</dbReference>
<dbReference type="Pfam" id="PF00581">
    <property type="entry name" value="Rhodanese"/>
    <property type="match status" value="1"/>
</dbReference>
<comment type="caution">
    <text evidence="8">The sequence shown here is derived from an EMBL/GenBank/DDBJ whole genome shotgun (WGS) entry which is preliminary data.</text>
</comment>
<keyword evidence="9" id="KW-1185">Reference proteome</keyword>
<dbReference type="GO" id="GO:0016491">
    <property type="term" value="F:oxidoreductase activity"/>
    <property type="evidence" value="ECO:0007669"/>
    <property type="project" value="UniProtKB-KW"/>
</dbReference>
<keyword evidence="4" id="KW-0274">FAD</keyword>
<evidence type="ECO:0000256" key="1">
    <source>
        <dbReference type="ARBA" id="ARBA00001974"/>
    </source>
</evidence>
<dbReference type="EMBL" id="JAEMHM010000010">
    <property type="protein sequence ID" value="MBJ6725795.1"/>
    <property type="molecule type" value="Genomic_DNA"/>
</dbReference>
<dbReference type="SMART" id="SM00450">
    <property type="entry name" value="RHOD"/>
    <property type="match status" value="1"/>
</dbReference>
<dbReference type="PANTHER" id="PTHR43429:SF1">
    <property type="entry name" value="NAD(P)H SULFUR OXIDOREDUCTASE (COA-DEPENDENT)"/>
    <property type="match status" value="1"/>
</dbReference>
<dbReference type="InterPro" id="IPR050260">
    <property type="entry name" value="FAD-bd_OxRdtase"/>
</dbReference>
<accession>A0A8J7JMF9</accession>
<gene>
    <name evidence="8" type="ORF">JFN93_13830</name>
</gene>
<reference evidence="8" key="1">
    <citation type="submission" date="2020-12" db="EMBL/GenBank/DDBJ databases">
        <title>Geomonas sp. Red875, isolated from river sediment.</title>
        <authorList>
            <person name="Xu Z."/>
            <person name="Zhang Z."/>
            <person name="Masuda Y."/>
            <person name="Itoh H."/>
            <person name="Senoo K."/>
        </authorList>
    </citation>
    <scope>NUCLEOTIDE SEQUENCE</scope>
    <source>
        <strain evidence="8">Red875</strain>
    </source>
</reference>
<dbReference type="Gene3D" id="3.50.50.60">
    <property type="entry name" value="FAD/NAD(P)-binding domain"/>
    <property type="match status" value="2"/>
</dbReference>
<sequence length="563" mass="59245">MKMRIVVIGANAAGAKAASKAKRLNAQAEITMIDRGRFISYGACGIPYFVSDAVGGVKELMSTMAGVVRDHGFFQKVKGVAVLTGTEVIRIDRGAKRLGLRNLASGELSELPYDKLILATGSTPLVPRLENVDLPGILTVKKIEDAELLKERAVPGGAACIVGGGLIGLETAEALRQRGMRVTLVEMRDQLLPGVLDPEVANLVQKQLRQQGVEVRTGTAVTGFAGAQRVERVVMGPRELPADLVVLAPGVTPNVALACEAGIGIGPTGAVAVDARLCTNDPDVFACGDCCETTHLVTGQKVYLPLGSTANKQGRVAGINAAGGAATFGGVIGTTIVKVFNLNVGKAGLTEAEARRAGFDVETVLSPAPDRAHFFPGAKPILLKLVAEKGSGRILGVQAAGEGAVDKRLDAAAVAISFGATAEQMAQLDLAYAPPYAPAMDNLIVAADILKNKLAGEARGITPQEVKRKFEEEEDFILLDVRSPAEHNEVGIVGAKLVPLGALRDRLGELPRDKEIIAFCKISLRGYEAQRILSSAGYEKAKFLDGGILAWPYELRGPLEEKK</sequence>
<dbReference type="Pfam" id="PF07992">
    <property type="entry name" value="Pyr_redox_2"/>
    <property type="match status" value="1"/>
</dbReference>
<keyword evidence="6" id="KW-0676">Redox-active center</keyword>
<dbReference type="RefSeq" id="WP_199384684.1">
    <property type="nucleotide sequence ID" value="NZ_JAEMHM010000010.1"/>
</dbReference>
<evidence type="ECO:0000313" key="8">
    <source>
        <dbReference type="EMBL" id="MBJ6725795.1"/>
    </source>
</evidence>
<dbReference type="AlphaFoldDB" id="A0A8J7JMF9"/>
<dbReference type="InterPro" id="IPR023753">
    <property type="entry name" value="FAD/NAD-binding_dom"/>
</dbReference>
<comment type="similarity">
    <text evidence="2">Belongs to the class-III pyridine nucleotide-disulfide oxidoreductase family.</text>
</comment>
<evidence type="ECO:0000256" key="3">
    <source>
        <dbReference type="ARBA" id="ARBA00022630"/>
    </source>
</evidence>
<dbReference type="PROSITE" id="PS50206">
    <property type="entry name" value="RHODANESE_3"/>
    <property type="match status" value="1"/>
</dbReference>
<feature type="domain" description="Rhodanese" evidence="7">
    <location>
        <begin position="472"/>
        <end position="560"/>
    </location>
</feature>
<keyword evidence="3" id="KW-0285">Flavoprotein</keyword>
<evidence type="ECO:0000256" key="6">
    <source>
        <dbReference type="ARBA" id="ARBA00023284"/>
    </source>
</evidence>
<dbReference type="SUPFAM" id="SSF55424">
    <property type="entry name" value="FAD/NAD-linked reductases, dimerisation (C-terminal) domain"/>
    <property type="match status" value="1"/>
</dbReference>
<comment type="cofactor">
    <cofactor evidence="1">
        <name>FAD</name>
        <dbReference type="ChEBI" id="CHEBI:57692"/>
    </cofactor>
</comment>
<evidence type="ECO:0000256" key="2">
    <source>
        <dbReference type="ARBA" id="ARBA00009130"/>
    </source>
</evidence>
<dbReference type="InterPro" id="IPR004099">
    <property type="entry name" value="Pyr_nucl-diS_OxRdtase_dimer"/>
</dbReference>
<dbReference type="PRINTS" id="PR00368">
    <property type="entry name" value="FADPNR"/>
</dbReference>
<dbReference type="SUPFAM" id="SSF51905">
    <property type="entry name" value="FAD/NAD(P)-binding domain"/>
    <property type="match status" value="2"/>
</dbReference>
<dbReference type="Pfam" id="PF02852">
    <property type="entry name" value="Pyr_redox_dim"/>
    <property type="match status" value="1"/>
</dbReference>
<dbReference type="InterPro" id="IPR016156">
    <property type="entry name" value="FAD/NAD-linked_Rdtase_dimer_sf"/>
</dbReference>
<evidence type="ECO:0000259" key="7">
    <source>
        <dbReference type="PROSITE" id="PS50206"/>
    </source>
</evidence>
<dbReference type="InterPro" id="IPR036188">
    <property type="entry name" value="FAD/NAD-bd_sf"/>
</dbReference>
<dbReference type="Gene3D" id="3.40.250.10">
    <property type="entry name" value="Rhodanese-like domain"/>
    <property type="match status" value="1"/>
</dbReference>
<organism evidence="8 9">
    <name type="scientific">Geomesophilobacter sediminis</name>
    <dbReference type="NCBI Taxonomy" id="2798584"/>
    <lineage>
        <taxon>Bacteria</taxon>
        <taxon>Pseudomonadati</taxon>
        <taxon>Thermodesulfobacteriota</taxon>
        <taxon>Desulfuromonadia</taxon>
        <taxon>Geobacterales</taxon>
        <taxon>Geobacteraceae</taxon>
        <taxon>Geomesophilobacter</taxon>
    </lineage>
</organism>
<dbReference type="InterPro" id="IPR036873">
    <property type="entry name" value="Rhodanese-like_dom_sf"/>
</dbReference>
<dbReference type="SUPFAM" id="SSF52821">
    <property type="entry name" value="Rhodanese/Cell cycle control phosphatase"/>
    <property type="match status" value="1"/>
</dbReference>
<keyword evidence="5" id="KW-0560">Oxidoreductase</keyword>
<dbReference type="Proteomes" id="UP000636888">
    <property type="component" value="Unassembled WGS sequence"/>
</dbReference>
<evidence type="ECO:0000256" key="4">
    <source>
        <dbReference type="ARBA" id="ARBA00022827"/>
    </source>
</evidence>
<name>A0A8J7JMF9_9BACT</name>